<dbReference type="EMBL" id="JABBCP010000005">
    <property type="protein sequence ID" value="NMF56087.1"/>
    <property type="molecule type" value="Genomic_DNA"/>
</dbReference>
<reference evidence="2 3" key="1">
    <citation type="submission" date="2020-04" db="EMBL/GenBank/DDBJ databases">
        <title>Collinsella sp. KGMB02528 nov., an anaerobic actinobacterium isolated from human feces.</title>
        <authorList>
            <person name="Han K.-I."/>
            <person name="Eom M.K."/>
            <person name="Kim J.-S."/>
            <person name="Lee K.C."/>
            <person name="Suh M.K."/>
            <person name="Park S.-H."/>
            <person name="Lee J.H."/>
            <person name="Kang S.W."/>
            <person name="Park J.-E."/>
            <person name="Oh B.S."/>
            <person name="Yu S.Y."/>
            <person name="Choi S.-H."/>
            <person name="Lee D.H."/>
            <person name="Yoon H."/>
            <person name="Kim B.-Y."/>
            <person name="Lee J.H."/>
            <person name="Lee J.-S."/>
        </authorList>
    </citation>
    <scope>NUCLEOTIDE SEQUENCE [LARGE SCALE GENOMIC DNA]</scope>
    <source>
        <strain evidence="2 3">KGMB02528</strain>
    </source>
</reference>
<dbReference type="InterPro" id="IPR007044">
    <property type="entry name" value="Cyclodeamin/CycHdrlase"/>
</dbReference>
<dbReference type="AlphaFoldDB" id="A0A7X9YI36"/>
<evidence type="ECO:0000313" key="3">
    <source>
        <dbReference type="Proteomes" id="UP000546970"/>
    </source>
</evidence>
<dbReference type="InterPro" id="IPR036178">
    <property type="entry name" value="Formintransfe-cycloase-like_sf"/>
</dbReference>
<feature type="domain" description="Cyclodeaminase/cyclohydrolase" evidence="1">
    <location>
        <begin position="9"/>
        <end position="185"/>
    </location>
</feature>
<dbReference type="Pfam" id="PF04961">
    <property type="entry name" value="FTCD_C"/>
    <property type="match status" value="1"/>
</dbReference>
<keyword evidence="2" id="KW-0378">Hydrolase</keyword>
<dbReference type="GO" id="GO:0016787">
    <property type="term" value="F:hydrolase activity"/>
    <property type="evidence" value="ECO:0007669"/>
    <property type="project" value="UniProtKB-KW"/>
</dbReference>
<keyword evidence="3" id="KW-1185">Reference proteome</keyword>
<gene>
    <name evidence="2" type="ORF">HF320_07075</name>
</gene>
<accession>A0A7X9YI36</accession>
<evidence type="ECO:0000259" key="1">
    <source>
        <dbReference type="Pfam" id="PF04961"/>
    </source>
</evidence>
<proteinExistence type="predicted"/>
<dbReference type="Gene3D" id="1.20.120.680">
    <property type="entry name" value="Formiminotetrahydrofolate cyclodeaminase monomer, up-and-down helical bundle"/>
    <property type="match status" value="1"/>
</dbReference>
<comment type="caution">
    <text evidence="2">The sequence shown here is derived from an EMBL/GenBank/DDBJ whole genome shotgun (WGS) entry which is preliminary data.</text>
</comment>
<dbReference type="SUPFAM" id="SSF101262">
    <property type="entry name" value="Methenyltetrahydrofolate cyclohydrolase-like"/>
    <property type="match status" value="1"/>
</dbReference>
<organism evidence="2 3">
    <name type="scientific">Collinsella acetigenes</name>
    <dbReference type="NCBI Taxonomy" id="2713419"/>
    <lineage>
        <taxon>Bacteria</taxon>
        <taxon>Bacillati</taxon>
        <taxon>Actinomycetota</taxon>
        <taxon>Coriobacteriia</taxon>
        <taxon>Coriobacteriales</taxon>
        <taxon>Coriobacteriaceae</taxon>
        <taxon>Collinsella</taxon>
    </lineage>
</organism>
<name>A0A7X9YI36_9ACTN</name>
<protein>
    <submittedName>
        <fullName evidence="2">Cyclodeaminase/cyclohydrolase family protein</fullName>
    </submittedName>
</protein>
<sequence length="210" mass="22581">MAQVMMDKTCRDFAEALAAREPVPGGGSASAYVGALGASLCSMVARYGASNPRFAEVEDDLRHAIAASGRIGFELLELVEEDVRAYGLVSAAYGMERGNPHRSEVIQDALHEAALPPYRIMVACSRVLALLEEMADKGSRQLLSDVACGAVFCRAALQGASLTLFANTTSMKDRERAEELERECDALLDTWLPRADGLAKRAADAARKRS</sequence>
<dbReference type="Proteomes" id="UP000546970">
    <property type="component" value="Unassembled WGS sequence"/>
</dbReference>
<evidence type="ECO:0000313" key="2">
    <source>
        <dbReference type="EMBL" id="NMF56087.1"/>
    </source>
</evidence>